<dbReference type="EMBL" id="PXOH01000060">
    <property type="protein sequence ID" value="PSF30014.1"/>
    <property type="molecule type" value="Genomic_DNA"/>
</dbReference>
<evidence type="ECO:0008006" key="3">
    <source>
        <dbReference type="Google" id="ProtNLM"/>
    </source>
</evidence>
<dbReference type="OrthoDB" id="488945at2"/>
<protein>
    <recommendedName>
        <fullName evidence="3">DUF2997 domain-containing protein</fullName>
    </recommendedName>
</protein>
<name>A0A2T1LR32_9CHRO</name>
<organism evidence="1 2">
    <name type="scientific">Aphanothece hegewaldii CCALA 016</name>
    <dbReference type="NCBI Taxonomy" id="2107694"/>
    <lineage>
        <taxon>Bacteria</taxon>
        <taxon>Bacillati</taxon>
        <taxon>Cyanobacteriota</taxon>
        <taxon>Cyanophyceae</taxon>
        <taxon>Oscillatoriophycideae</taxon>
        <taxon>Chroococcales</taxon>
        <taxon>Aphanothecaceae</taxon>
        <taxon>Aphanothece</taxon>
    </lineage>
</organism>
<reference evidence="1 2" key="2">
    <citation type="submission" date="2018-03" db="EMBL/GenBank/DDBJ databases">
        <authorList>
            <person name="Keele B.F."/>
        </authorList>
    </citation>
    <scope>NUCLEOTIDE SEQUENCE [LARGE SCALE GENOMIC DNA]</scope>
    <source>
        <strain evidence="1 2">CCALA 016</strain>
    </source>
</reference>
<dbReference type="InterPro" id="IPR021375">
    <property type="entry name" value="DUF2997"/>
</dbReference>
<comment type="caution">
    <text evidence="1">The sequence shown here is derived from an EMBL/GenBank/DDBJ whole genome shotgun (WGS) entry which is preliminary data.</text>
</comment>
<dbReference type="Proteomes" id="UP000239001">
    <property type="component" value="Unassembled WGS sequence"/>
</dbReference>
<reference evidence="1 2" key="1">
    <citation type="submission" date="2018-03" db="EMBL/GenBank/DDBJ databases">
        <title>The ancient ancestry and fast evolution of plastids.</title>
        <authorList>
            <person name="Moore K.R."/>
            <person name="Magnabosco C."/>
            <person name="Momper L."/>
            <person name="Gold D.A."/>
            <person name="Bosak T."/>
            <person name="Fournier G.P."/>
        </authorList>
    </citation>
    <scope>NUCLEOTIDE SEQUENCE [LARGE SCALE GENOMIC DNA]</scope>
    <source>
        <strain evidence="1 2">CCALA 016</strain>
    </source>
</reference>
<dbReference type="Pfam" id="PF11211">
    <property type="entry name" value="DUF2997"/>
    <property type="match status" value="1"/>
</dbReference>
<evidence type="ECO:0000313" key="2">
    <source>
        <dbReference type="Proteomes" id="UP000239001"/>
    </source>
</evidence>
<keyword evidence="2" id="KW-1185">Reference proteome</keyword>
<dbReference type="AlphaFoldDB" id="A0A2T1LR32"/>
<evidence type="ECO:0000313" key="1">
    <source>
        <dbReference type="EMBL" id="PSF30014.1"/>
    </source>
</evidence>
<accession>A0A2T1LR32</accession>
<dbReference type="RefSeq" id="WP_106459457.1">
    <property type="nucleotide sequence ID" value="NZ_PXOH01000060.1"/>
</dbReference>
<gene>
    <name evidence="1" type="ORF">C7H19_24110</name>
</gene>
<proteinExistence type="predicted"/>
<sequence>MEILLTVNRDGSSEIEVIGGDGKICLEKTKELEDALGVVENRELKPEYRQTVTQLHTQLRNRR</sequence>